<reference evidence="3" key="2">
    <citation type="submission" date="2015-01" db="EMBL/GenBank/DDBJ databases">
        <title>Evolutionary Origins and Diversification of the Mycorrhizal Mutualists.</title>
        <authorList>
            <consortium name="DOE Joint Genome Institute"/>
            <consortium name="Mycorrhizal Genomics Consortium"/>
            <person name="Kohler A."/>
            <person name="Kuo A."/>
            <person name="Nagy L.G."/>
            <person name="Floudas D."/>
            <person name="Copeland A."/>
            <person name="Barry K.W."/>
            <person name="Cichocki N."/>
            <person name="Veneault-Fourrey C."/>
            <person name="LaButti K."/>
            <person name="Lindquist E.A."/>
            <person name="Lipzen A."/>
            <person name="Lundell T."/>
            <person name="Morin E."/>
            <person name="Murat C."/>
            <person name="Riley R."/>
            <person name="Ohm R."/>
            <person name="Sun H."/>
            <person name="Tunlid A."/>
            <person name="Henrissat B."/>
            <person name="Grigoriev I.V."/>
            <person name="Hibbett D.S."/>
            <person name="Martin F."/>
        </authorList>
    </citation>
    <scope>NUCLEOTIDE SEQUENCE [LARGE SCALE GENOMIC DNA]</scope>
    <source>
        <strain evidence="3">441</strain>
    </source>
</reference>
<reference evidence="2 3" key="1">
    <citation type="submission" date="2014-04" db="EMBL/GenBank/DDBJ databases">
        <authorList>
            <consortium name="DOE Joint Genome Institute"/>
            <person name="Kuo A."/>
            <person name="Kohler A."/>
            <person name="Costa M.D."/>
            <person name="Nagy L.G."/>
            <person name="Floudas D."/>
            <person name="Copeland A."/>
            <person name="Barry K.W."/>
            <person name="Cichocki N."/>
            <person name="Veneault-Fourrey C."/>
            <person name="LaButti K."/>
            <person name="Lindquist E.A."/>
            <person name="Lipzen A."/>
            <person name="Lundell T."/>
            <person name="Morin E."/>
            <person name="Murat C."/>
            <person name="Sun H."/>
            <person name="Tunlid A."/>
            <person name="Henrissat B."/>
            <person name="Grigoriev I.V."/>
            <person name="Hibbett D.S."/>
            <person name="Martin F."/>
            <person name="Nordberg H.P."/>
            <person name="Cantor M.N."/>
            <person name="Hua S.X."/>
        </authorList>
    </citation>
    <scope>NUCLEOTIDE SEQUENCE [LARGE SCALE GENOMIC DNA]</scope>
    <source>
        <strain evidence="2 3">441</strain>
    </source>
</reference>
<proteinExistence type="predicted"/>
<sequence>LTEMTVTERCALEVLRDPALNYVDNEPVGNDYENEGYGEMILDGMEPLDVSHTGGEFQELTRGLLGNFWKSTSEKVKGKCDYHTFQDHSTKQTAAFSVQLDVMAEAYMAWSLKQRGARDRGFFDLDEQQTWEEQQRKCNGVDTKLLSILVLDVFCE</sequence>
<feature type="non-terminal residue" evidence="2">
    <location>
        <position position="156"/>
    </location>
</feature>
<dbReference type="OrthoDB" id="2640969at2759"/>
<protein>
    <submittedName>
        <fullName evidence="2">Uncharacterized protein</fullName>
    </submittedName>
</protein>
<reference evidence="2" key="3">
    <citation type="submission" date="2015-02" db="EMBL/GenBank/DDBJ databases">
        <title>Evolutionary Origins and Diversification of the Mycorrhizal Mutualists.</title>
        <authorList>
            <consortium name="DOE Joint Genome Institute"/>
            <consortium name="Mycorrhizal Genomics Consortium"/>
            <person name="Kohler A."/>
            <person name="Kuo A."/>
            <person name="Nagy L.G."/>
            <person name="Floudas D."/>
            <person name="Copeland A."/>
            <person name="Barry K.W."/>
            <person name="Cichocki N."/>
            <person name="Veneault-Fourrey C."/>
            <person name="LaButti K."/>
            <person name="Lindquist E.A."/>
            <person name="Lipzen A."/>
            <person name="Lundell T."/>
            <person name="Morin E."/>
            <person name="Murat C."/>
            <person name="Riley R."/>
            <person name="Ohm R."/>
            <person name="Sun H."/>
            <person name="Tunlid A."/>
            <person name="Henrissat B."/>
            <person name="Grigoriev I.V."/>
            <person name="Hibbett D.S."/>
            <person name="Martin F."/>
        </authorList>
    </citation>
    <scope>NUCLEOTIDE SEQUENCE</scope>
    <source>
        <strain evidence="2">441</strain>
    </source>
</reference>
<keyword evidence="3" id="KW-1185">Reference proteome</keyword>
<organism evidence="2 3">
    <name type="scientific">Pisolithus microcarpus 441</name>
    <dbReference type="NCBI Taxonomy" id="765257"/>
    <lineage>
        <taxon>Eukaryota</taxon>
        <taxon>Fungi</taxon>
        <taxon>Dikarya</taxon>
        <taxon>Basidiomycota</taxon>
        <taxon>Agaricomycotina</taxon>
        <taxon>Agaricomycetes</taxon>
        <taxon>Agaricomycetidae</taxon>
        <taxon>Boletales</taxon>
        <taxon>Sclerodermatineae</taxon>
        <taxon>Pisolithaceae</taxon>
        <taxon>Pisolithus</taxon>
    </lineage>
</organism>
<gene>
    <name evidence="2" type="ORF">PISMIDRAFT_119560</name>
    <name evidence="1" type="ORF">PISMIDRAFT_119561</name>
</gene>
<dbReference type="AlphaFoldDB" id="A0A0C9YS32"/>
<name>A0A0C9YS32_9AGAM</name>
<dbReference type="Proteomes" id="UP000054018">
    <property type="component" value="Unassembled WGS sequence"/>
</dbReference>
<evidence type="ECO:0000313" key="3">
    <source>
        <dbReference type="Proteomes" id="UP000054018"/>
    </source>
</evidence>
<accession>A0A0C9YS32</accession>
<dbReference type="EMBL" id="KN834020">
    <property type="protein sequence ID" value="KIK13110.1"/>
    <property type="molecule type" value="Genomic_DNA"/>
</dbReference>
<evidence type="ECO:0000313" key="1">
    <source>
        <dbReference type="EMBL" id="KIK13110.1"/>
    </source>
</evidence>
<evidence type="ECO:0000313" key="2">
    <source>
        <dbReference type="EMBL" id="KIK13112.1"/>
    </source>
</evidence>
<dbReference type="EMBL" id="KN834020">
    <property type="protein sequence ID" value="KIK13112.1"/>
    <property type="molecule type" value="Genomic_DNA"/>
</dbReference>
<dbReference type="HOGENOM" id="CLU_109911_0_0_1"/>